<dbReference type="GO" id="GO:0005634">
    <property type="term" value="C:nucleus"/>
    <property type="evidence" value="ECO:0007669"/>
    <property type="project" value="UniProtKB-UniRule"/>
</dbReference>
<evidence type="ECO:0000256" key="2">
    <source>
        <dbReference type="SAM" id="MobiDB-lite"/>
    </source>
</evidence>
<dbReference type="STRING" id="37003.ENSKMAP00000009870"/>
<proteinExistence type="predicted"/>
<reference evidence="4" key="1">
    <citation type="submission" date="2025-08" db="UniProtKB">
        <authorList>
            <consortium name="Ensembl"/>
        </authorList>
    </citation>
    <scope>IDENTIFICATION</scope>
</reference>
<feature type="compositionally biased region" description="Polar residues" evidence="2">
    <location>
        <begin position="43"/>
        <end position="74"/>
    </location>
</feature>
<keyword evidence="5" id="KW-1185">Reference proteome</keyword>
<evidence type="ECO:0000259" key="3">
    <source>
        <dbReference type="PROSITE" id="PS50118"/>
    </source>
</evidence>
<organism evidence="4 5">
    <name type="scientific">Kryptolebias marmoratus</name>
    <name type="common">Mangrove killifish</name>
    <name type="synonym">Rivulus marmoratus</name>
    <dbReference type="NCBI Taxonomy" id="37003"/>
    <lineage>
        <taxon>Eukaryota</taxon>
        <taxon>Metazoa</taxon>
        <taxon>Chordata</taxon>
        <taxon>Craniata</taxon>
        <taxon>Vertebrata</taxon>
        <taxon>Euteleostomi</taxon>
        <taxon>Actinopterygii</taxon>
        <taxon>Neopterygii</taxon>
        <taxon>Teleostei</taxon>
        <taxon>Neoteleostei</taxon>
        <taxon>Acanthomorphata</taxon>
        <taxon>Ovalentaria</taxon>
        <taxon>Atherinomorphae</taxon>
        <taxon>Cyprinodontiformes</taxon>
        <taxon>Rivulidae</taxon>
        <taxon>Kryptolebias</taxon>
    </lineage>
</organism>
<evidence type="ECO:0000256" key="1">
    <source>
        <dbReference type="PROSITE-ProRule" id="PRU00267"/>
    </source>
</evidence>
<dbReference type="Proteomes" id="UP000264800">
    <property type="component" value="Unplaced"/>
</dbReference>
<keyword evidence="1" id="KW-0539">Nucleus</keyword>
<dbReference type="SMART" id="SM00398">
    <property type="entry name" value="HMG"/>
    <property type="match status" value="1"/>
</dbReference>
<feature type="compositionally biased region" description="Basic and acidic residues" evidence="2">
    <location>
        <begin position="1"/>
        <end position="12"/>
    </location>
</feature>
<dbReference type="InterPro" id="IPR009071">
    <property type="entry name" value="HMG_box_dom"/>
</dbReference>
<name>A0A3Q3A269_KRYMA</name>
<dbReference type="InterPro" id="IPR036910">
    <property type="entry name" value="HMG_box_dom_sf"/>
</dbReference>
<feature type="DNA-binding region" description="HMG box" evidence="1">
    <location>
        <begin position="131"/>
        <end position="195"/>
    </location>
</feature>
<dbReference type="PANTHER" id="PTHR47279:SF1">
    <property type="entry name" value="TRANSCRIPTION FACTOR SOX-30"/>
    <property type="match status" value="1"/>
</dbReference>
<keyword evidence="1" id="KW-0238">DNA-binding</keyword>
<dbReference type="Ensembl" id="ENSKMAT00000010029.1">
    <property type="protein sequence ID" value="ENSKMAP00000009870.1"/>
    <property type="gene ID" value="ENSKMAG00000007423.1"/>
</dbReference>
<evidence type="ECO:0000313" key="5">
    <source>
        <dbReference type="Proteomes" id="UP000264800"/>
    </source>
</evidence>
<evidence type="ECO:0000313" key="4">
    <source>
        <dbReference type="Ensembl" id="ENSKMAP00000009870.1"/>
    </source>
</evidence>
<dbReference type="SUPFAM" id="SSF47095">
    <property type="entry name" value="HMG-box"/>
    <property type="match status" value="1"/>
</dbReference>
<dbReference type="AlphaFoldDB" id="A0A3Q3A269"/>
<feature type="domain" description="HMG box" evidence="3">
    <location>
        <begin position="131"/>
        <end position="195"/>
    </location>
</feature>
<reference evidence="4" key="2">
    <citation type="submission" date="2025-09" db="UniProtKB">
        <authorList>
            <consortium name="Ensembl"/>
        </authorList>
    </citation>
    <scope>IDENTIFICATION</scope>
</reference>
<dbReference type="Pfam" id="PF00505">
    <property type="entry name" value="HMG_box"/>
    <property type="match status" value="1"/>
</dbReference>
<dbReference type="PROSITE" id="PS50118">
    <property type="entry name" value="HMG_BOX_2"/>
    <property type="match status" value="1"/>
</dbReference>
<protein>
    <recommendedName>
        <fullName evidence="3">HMG box domain-containing protein</fullName>
    </recommendedName>
</protein>
<dbReference type="InterPro" id="IPR052856">
    <property type="entry name" value="SOX30_TF"/>
</dbReference>
<feature type="region of interest" description="Disordered" evidence="2">
    <location>
        <begin position="1"/>
        <end position="106"/>
    </location>
</feature>
<dbReference type="GO" id="GO:0003677">
    <property type="term" value="F:DNA binding"/>
    <property type="evidence" value="ECO:0007669"/>
    <property type="project" value="UniProtKB-UniRule"/>
</dbReference>
<dbReference type="PANTHER" id="PTHR47279">
    <property type="entry name" value="TRANSCRIPTION FACTOR SOX-30"/>
    <property type="match status" value="1"/>
</dbReference>
<accession>A0A3Q3A269</accession>
<sequence length="195" mass="22152">MSKEMSKKEENFKYCPSNGEPRRDLLGPGSPQLHNIDVDRFPQQVNRTRTGSNAGMNGTKSSWHQSRKSLTLESNVFPKPNNEGTGGPSVSPVISQSSAKPGRDGPICFTIPPTEEDLKQMQSIQEEDGYVKRPMNAFLVWGYIHRNVLQKAYPGQNINLSSVRLGCEWSKLSEEEKRPYYEVAHTLEKMHRQRF</sequence>
<dbReference type="Gene3D" id="1.10.30.10">
    <property type="entry name" value="High mobility group box domain"/>
    <property type="match status" value="1"/>
</dbReference>